<evidence type="ECO:0000256" key="3">
    <source>
        <dbReference type="SAM" id="SignalP"/>
    </source>
</evidence>
<gene>
    <name evidence="4" type="ORF">A5888_001665</name>
    <name evidence="5" type="ORF">A5888_002902</name>
</gene>
<feature type="signal peptide" evidence="3">
    <location>
        <begin position="1"/>
        <end position="31"/>
    </location>
</feature>
<dbReference type="AlphaFoldDB" id="A0A242K8Y8"/>
<sequence length="143" mass="15123">MMKLFKQLNCFLLILGSIALTFLISSQMAQATVTNGNIRYFEGEKEVSESFSSSESSSTAESSTTTTTTSSATTDSTATDTTTTTSSAYPTNNTSTSSDGVIVKPAGSSGASEFLKTNDTVNYIFVVVGVIFVLIAVYNLRKS</sequence>
<keyword evidence="2" id="KW-0472">Membrane</keyword>
<evidence type="ECO:0000256" key="1">
    <source>
        <dbReference type="SAM" id="MobiDB-lite"/>
    </source>
</evidence>
<keyword evidence="2" id="KW-0812">Transmembrane</keyword>
<keyword evidence="6" id="KW-1185">Reference proteome</keyword>
<evidence type="ECO:0000313" key="5">
    <source>
        <dbReference type="EMBL" id="WYJ91134.1"/>
    </source>
</evidence>
<evidence type="ECO:0008006" key="7">
    <source>
        <dbReference type="Google" id="ProtNLM"/>
    </source>
</evidence>
<evidence type="ECO:0000256" key="2">
    <source>
        <dbReference type="SAM" id="Phobius"/>
    </source>
</evidence>
<dbReference type="EMBL" id="NGMM01000002">
    <property type="protein sequence ID" value="OTP17527.1"/>
    <property type="molecule type" value="Genomic_DNA"/>
</dbReference>
<protein>
    <recommendedName>
        <fullName evidence="7">Gram-positive cocci surface proteins LPxTG domain-containing protein</fullName>
    </recommendedName>
</protein>
<feature type="transmembrane region" description="Helical" evidence="2">
    <location>
        <begin position="121"/>
        <end position="140"/>
    </location>
</feature>
<dbReference type="Proteomes" id="UP000195141">
    <property type="component" value="Chromosome"/>
</dbReference>
<accession>A0A242K8Y8</accession>
<evidence type="ECO:0000313" key="4">
    <source>
        <dbReference type="EMBL" id="OTP17527.1"/>
    </source>
</evidence>
<dbReference type="EMBL" id="CP147247">
    <property type="protein sequence ID" value="WYJ91134.1"/>
    <property type="molecule type" value="Genomic_DNA"/>
</dbReference>
<reference evidence="5" key="3">
    <citation type="submission" date="2024-03" db="EMBL/GenBank/DDBJ databases">
        <title>The Genome Sequence of Enterococcus sp. DIV0242b.</title>
        <authorList>
            <consortium name="The Broad Institute Genomics Platform"/>
            <consortium name="The Broad Institute Microbial Omics Core"/>
            <consortium name="The Broad Institute Genomic Center for Infectious Diseases"/>
            <person name="Earl A."/>
            <person name="Manson A."/>
            <person name="Gilmore M."/>
            <person name="Schwartman J."/>
            <person name="Shea T."/>
            <person name="Abouelleil A."/>
            <person name="Cao P."/>
            <person name="Chapman S."/>
            <person name="Cusick C."/>
            <person name="Young S."/>
            <person name="Neafsey D."/>
            <person name="Nusbaum C."/>
            <person name="Birren B."/>
        </authorList>
    </citation>
    <scope>NUCLEOTIDE SEQUENCE</scope>
    <source>
        <strain evidence="5">9E7_DIV0242</strain>
    </source>
</reference>
<keyword evidence="3" id="KW-0732">Signal</keyword>
<feature type="region of interest" description="Disordered" evidence="1">
    <location>
        <begin position="51"/>
        <end position="102"/>
    </location>
</feature>
<keyword evidence="2" id="KW-1133">Transmembrane helix</keyword>
<name>A0A242K8Y8_9ENTE</name>
<proteinExistence type="predicted"/>
<evidence type="ECO:0000313" key="6">
    <source>
        <dbReference type="Proteomes" id="UP000195141"/>
    </source>
</evidence>
<organism evidence="4">
    <name type="scientific">Candidatus Enterococcus clewellii</name>
    <dbReference type="NCBI Taxonomy" id="1834193"/>
    <lineage>
        <taxon>Bacteria</taxon>
        <taxon>Bacillati</taxon>
        <taxon>Bacillota</taxon>
        <taxon>Bacilli</taxon>
        <taxon>Lactobacillales</taxon>
        <taxon>Enterococcaceae</taxon>
        <taxon>Enterococcus</taxon>
    </lineage>
</organism>
<reference evidence="5" key="2">
    <citation type="submission" date="2017-05" db="EMBL/GenBank/DDBJ databases">
        <authorList>
            <consortium name="The Broad Institute Genomics Platform"/>
            <consortium name="The Broad Institute Genomic Center for Infectious Diseases"/>
            <person name="Earl A."/>
            <person name="Manson A."/>
            <person name="Schwartman J."/>
            <person name="Gilmore M."/>
            <person name="Abouelleil A."/>
            <person name="Cao P."/>
            <person name="Chapman S."/>
            <person name="Cusick C."/>
            <person name="Shea T."/>
            <person name="Young S."/>
            <person name="Neafsey D."/>
            <person name="Nusbaum C."/>
            <person name="Birren B."/>
        </authorList>
    </citation>
    <scope>NUCLEOTIDE SEQUENCE</scope>
    <source>
        <strain evidence="5">9E7_DIV0242</strain>
    </source>
</reference>
<feature type="compositionally biased region" description="Low complexity" evidence="1">
    <location>
        <begin position="51"/>
        <end position="98"/>
    </location>
</feature>
<reference evidence="4" key="1">
    <citation type="submission" date="2017-05" db="EMBL/GenBank/DDBJ databases">
        <title>The Genome Sequence of Enterococcus sp. 9E7_DIV0242.</title>
        <authorList>
            <consortium name="The Broad Institute Genomics Platform"/>
            <consortium name="The Broad Institute Genomic Center for Infectious Diseases"/>
            <person name="Earl A."/>
            <person name="Manson A."/>
            <person name="Schwartman J."/>
            <person name="Gilmore M."/>
            <person name="Abouelleil A."/>
            <person name="Cao P."/>
            <person name="Chapman S."/>
            <person name="Cusick C."/>
            <person name="Shea T."/>
            <person name="Young S."/>
            <person name="Neafsey D."/>
            <person name="Nusbaum C."/>
            <person name="Birren B."/>
        </authorList>
    </citation>
    <scope>NUCLEOTIDE SEQUENCE [LARGE SCALE GENOMIC DNA]</scope>
    <source>
        <strain evidence="4">9E7_DIV0242</strain>
    </source>
</reference>
<feature type="chain" id="PRO_5044064323" description="Gram-positive cocci surface proteins LPxTG domain-containing protein" evidence="3">
    <location>
        <begin position="32"/>
        <end position="143"/>
    </location>
</feature>